<feature type="active site" description="Nucleophile" evidence="2">
    <location>
        <position position="45"/>
    </location>
</feature>
<dbReference type="PROSITE" id="PS51635">
    <property type="entry name" value="PNPLA"/>
    <property type="match status" value="1"/>
</dbReference>
<sequence length="321" mass="34420">MSRFRILSLDGGGIRGAFSASVLATLEKETGRACVDHFDLITGTSTGGIIALGLALGLPASTIRDFYRDKGLDIFPGTGLVQRTSLTLRQLFAPKRSHEALKAALRSVFNDMRLGEARCRLVIPTYDAVGGRIFLLKTAHHARFTGEYKASAVDCALATSAAPTYFAAAAFADHPGASYVDGGVWANCPIMVGVAEAVHFLEIPLDQIDVLSIGTLGEPFSVSPSRRRAGILGWNKALIDILMRGQAEAAQAHAQLLTGRNVHRIDQVVSPGRFSLDDARAIDDLIALGHGEGMKEAHLASVRQRFLNGVHAESFVPNHRL</sequence>
<dbReference type="SUPFAM" id="SSF52151">
    <property type="entry name" value="FabD/lysophospholipase-like"/>
    <property type="match status" value="1"/>
</dbReference>
<feature type="domain" description="PNPLA" evidence="3">
    <location>
        <begin position="7"/>
        <end position="194"/>
    </location>
</feature>
<dbReference type="RefSeq" id="WP_120600677.1">
    <property type="nucleotide sequence ID" value="NZ_JABFJX010000005.1"/>
</dbReference>
<evidence type="ECO:0000259" key="3">
    <source>
        <dbReference type="PROSITE" id="PS51635"/>
    </source>
</evidence>
<dbReference type="Gene3D" id="3.40.1090.10">
    <property type="entry name" value="Cytosolic phospholipase A2 catalytic domain"/>
    <property type="match status" value="1"/>
</dbReference>
<dbReference type="EMBL" id="RAWE01000003">
    <property type="protein sequence ID" value="RKH07451.1"/>
    <property type="molecule type" value="Genomic_DNA"/>
</dbReference>
<dbReference type="InterPro" id="IPR016035">
    <property type="entry name" value="Acyl_Trfase/lysoPLipase"/>
</dbReference>
<evidence type="ECO:0000313" key="5">
    <source>
        <dbReference type="Proteomes" id="UP000268313"/>
    </source>
</evidence>
<keyword evidence="5" id="KW-1185">Reference proteome</keyword>
<evidence type="ECO:0000256" key="1">
    <source>
        <dbReference type="ARBA" id="ARBA00023098"/>
    </source>
</evidence>
<gene>
    <name evidence="4" type="ORF">D7X32_01420</name>
</gene>
<dbReference type="PANTHER" id="PTHR24138">
    <property type="entry name" value="INTRACELLLAR PHOSPHOLIPASE A FAMILY"/>
    <property type="match status" value="1"/>
</dbReference>
<dbReference type="PANTHER" id="PTHR24138:SF10">
    <property type="entry name" value="PHOSPHOLIPASE A2"/>
    <property type="match status" value="1"/>
</dbReference>
<feature type="active site" description="Proton acceptor" evidence="2">
    <location>
        <position position="181"/>
    </location>
</feature>
<dbReference type="AlphaFoldDB" id="A0A3A8KT78"/>
<feature type="short sequence motif" description="GXSXG" evidence="2">
    <location>
        <begin position="43"/>
        <end position="47"/>
    </location>
</feature>
<comment type="caution">
    <text evidence="4">The sequence shown here is derived from an EMBL/GenBank/DDBJ whole genome shotgun (WGS) entry which is preliminary data.</text>
</comment>
<organism evidence="4 5">
    <name type="scientific">Corallococcus carmarthensis</name>
    <dbReference type="NCBI Taxonomy" id="2316728"/>
    <lineage>
        <taxon>Bacteria</taxon>
        <taxon>Pseudomonadati</taxon>
        <taxon>Myxococcota</taxon>
        <taxon>Myxococcia</taxon>
        <taxon>Myxococcales</taxon>
        <taxon>Cystobacterineae</taxon>
        <taxon>Myxococcaceae</taxon>
        <taxon>Corallococcus</taxon>
    </lineage>
</organism>
<feature type="short sequence motif" description="DGA/G" evidence="2">
    <location>
        <begin position="181"/>
        <end position="183"/>
    </location>
</feature>
<reference evidence="5" key="1">
    <citation type="submission" date="2018-09" db="EMBL/GenBank/DDBJ databases">
        <authorList>
            <person name="Livingstone P.G."/>
            <person name="Whitworth D.E."/>
        </authorList>
    </citation>
    <scope>NUCLEOTIDE SEQUENCE [LARGE SCALE GENOMIC DNA]</scope>
    <source>
        <strain evidence="5">CA043D</strain>
    </source>
</reference>
<evidence type="ECO:0000313" key="4">
    <source>
        <dbReference type="EMBL" id="RKH07451.1"/>
    </source>
</evidence>
<dbReference type="Proteomes" id="UP000268313">
    <property type="component" value="Unassembled WGS sequence"/>
</dbReference>
<keyword evidence="2" id="KW-0442">Lipid degradation</keyword>
<proteinExistence type="predicted"/>
<accession>A0A3A8KT78</accession>
<feature type="short sequence motif" description="GXGXXG" evidence="2">
    <location>
        <begin position="11"/>
        <end position="16"/>
    </location>
</feature>
<dbReference type="CDD" id="cd07199">
    <property type="entry name" value="Pat17_PNPLA8_PNPLA9_like"/>
    <property type="match status" value="1"/>
</dbReference>
<evidence type="ECO:0000256" key="2">
    <source>
        <dbReference type="PROSITE-ProRule" id="PRU01161"/>
    </source>
</evidence>
<dbReference type="Pfam" id="PF01734">
    <property type="entry name" value="Patatin"/>
    <property type="match status" value="1"/>
</dbReference>
<dbReference type="InterPro" id="IPR002641">
    <property type="entry name" value="PNPLA_dom"/>
</dbReference>
<name>A0A3A8KT78_9BACT</name>
<dbReference type="NCBIfam" id="NF041079">
    <property type="entry name" value="CBASS_lipase"/>
    <property type="match status" value="1"/>
</dbReference>
<dbReference type="OrthoDB" id="9807112at2"/>
<dbReference type="InterPro" id="IPR047156">
    <property type="entry name" value="Teg/CotR/CapV-like"/>
</dbReference>
<keyword evidence="2" id="KW-0378">Hydrolase</keyword>
<protein>
    <submittedName>
        <fullName evidence="4">Patatin</fullName>
    </submittedName>
</protein>
<keyword evidence="1 2" id="KW-0443">Lipid metabolism</keyword>
<dbReference type="GO" id="GO:0016787">
    <property type="term" value="F:hydrolase activity"/>
    <property type="evidence" value="ECO:0007669"/>
    <property type="project" value="UniProtKB-UniRule"/>
</dbReference>
<dbReference type="GO" id="GO:0016042">
    <property type="term" value="P:lipid catabolic process"/>
    <property type="evidence" value="ECO:0007669"/>
    <property type="project" value="UniProtKB-UniRule"/>
</dbReference>